<dbReference type="SUPFAM" id="SSF53474">
    <property type="entry name" value="alpha/beta-Hydrolases"/>
    <property type="match status" value="1"/>
</dbReference>
<dbReference type="AlphaFoldDB" id="A0AAV3UQD4"/>
<accession>A0AAV3UQD4</accession>
<proteinExistence type="predicted"/>
<comment type="caution">
    <text evidence="1">The sequence shown here is derived from an EMBL/GenBank/DDBJ whole genome shotgun (WGS) entry which is preliminary data.</text>
</comment>
<dbReference type="InterPro" id="IPR029058">
    <property type="entry name" value="AB_hydrolase_fold"/>
</dbReference>
<keyword evidence="2" id="KW-1185">Reference proteome</keyword>
<dbReference type="Proteomes" id="UP001501729">
    <property type="component" value="Unassembled WGS sequence"/>
</dbReference>
<organism evidence="1 2">
    <name type="scientific">Haladaptatus pallidirubidus</name>
    <dbReference type="NCBI Taxonomy" id="1008152"/>
    <lineage>
        <taxon>Archaea</taxon>
        <taxon>Methanobacteriati</taxon>
        <taxon>Methanobacteriota</taxon>
        <taxon>Stenosarchaea group</taxon>
        <taxon>Halobacteria</taxon>
        <taxon>Halobacteriales</taxon>
        <taxon>Haladaptataceae</taxon>
        <taxon>Haladaptatus</taxon>
    </lineage>
</organism>
<dbReference type="EMBL" id="BAABKX010000026">
    <property type="protein sequence ID" value="GAA5063615.1"/>
    <property type="molecule type" value="Genomic_DNA"/>
</dbReference>
<evidence type="ECO:0000313" key="2">
    <source>
        <dbReference type="Proteomes" id="UP001501729"/>
    </source>
</evidence>
<gene>
    <name evidence="1" type="ORF">GCM10025751_52280</name>
</gene>
<reference evidence="1 2" key="1">
    <citation type="journal article" date="2019" name="Int. J. Syst. Evol. Microbiol.">
        <title>The Global Catalogue of Microorganisms (GCM) 10K type strain sequencing project: providing services to taxonomists for standard genome sequencing and annotation.</title>
        <authorList>
            <consortium name="The Broad Institute Genomics Platform"/>
            <consortium name="The Broad Institute Genome Sequencing Center for Infectious Disease"/>
            <person name="Wu L."/>
            <person name="Ma J."/>
        </authorList>
    </citation>
    <scope>NUCLEOTIDE SEQUENCE [LARGE SCALE GENOMIC DNA]</scope>
    <source>
        <strain evidence="1 2">JCM 17504</strain>
    </source>
</reference>
<name>A0AAV3UQD4_9EURY</name>
<dbReference type="Gene3D" id="3.40.50.1820">
    <property type="entry name" value="alpha/beta hydrolase"/>
    <property type="match status" value="1"/>
</dbReference>
<protein>
    <submittedName>
        <fullName evidence="1">Uncharacterized protein</fullName>
    </submittedName>
</protein>
<sequence>MYFGSVTCWLTCGFSYKKFIKSIVDDITVPTLICHGVQDQVAPFEVTAEVLEDGIANTELVRFEESGHSLFYEEKEKHNKELMDFAN</sequence>
<evidence type="ECO:0000313" key="1">
    <source>
        <dbReference type="EMBL" id="GAA5063615.1"/>
    </source>
</evidence>